<dbReference type="InterPro" id="IPR036537">
    <property type="entry name" value="Adaptor_Cbl_N_dom_sf"/>
</dbReference>
<dbReference type="AlphaFoldDB" id="A0A8J4BMF1"/>
<sequence length="592" mass="63944">MGNCFNKWGTVMCTSSVTCTAPLWCLPPQAGSKVHPAVIEPTSKKDLEQSPQAAFQEIPATPDPPPAPLVPPPATVPPATPNGTAKPALILDPVEPFQTGYPVSPVVVCQRLESVAAIQAEPVFDDVATSSAAAAASKVAREPEPIEVTNVEADEEVEDPKHVAAEEPVDVAPVDVAPVDIKDDEEEKTSPDVYKEEDKNEPVQDAAEEDSRKETDSETDDDERSSVSASSKSSTDSDDLSGDEDEGSESRDEEDVNEDADALSEGASEAPEPFTFDPDALAALERFKLRDKAEILVELLPGQAVVEALQSICIFATDAGAATHNCHLLITQVQIIVHVLAHAHRDGARRAVRSLLEELHPILMSIQAVVSAWRHKGTMEKFMSGRAADDEFLELHLLLKEFAQSASFVQLFAQLPPEESAALADLQAAQQLSGYCSVEASRVAFERLLLLFILRYKPTKTRTQKQRLLDLLAAYNHPPSLSNLNGDAHDGADGDGTTQKVVDGFGCETVEEQIEHLAKTRLGRAATHAIPLMVVMMTNMWGSSMEDLPASKTGKWRMAVRLALEPLRAATGVFGLPQVPEDDVRPWVEDAA</sequence>
<evidence type="ECO:0000313" key="2">
    <source>
        <dbReference type="EMBL" id="GIL61643.1"/>
    </source>
</evidence>
<dbReference type="Gene3D" id="1.20.930.20">
    <property type="entry name" value="Adaptor protein Cbl, N-terminal domain"/>
    <property type="match status" value="1"/>
</dbReference>
<dbReference type="Proteomes" id="UP000747399">
    <property type="component" value="Unassembled WGS sequence"/>
</dbReference>
<keyword evidence="3" id="KW-1185">Reference proteome</keyword>
<feature type="compositionally biased region" description="Basic and acidic residues" evidence="1">
    <location>
        <begin position="188"/>
        <end position="202"/>
    </location>
</feature>
<dbReference type="EMBL" id="BNCO01000046">
    <property type="protein sequence ID" value="GIL61643.1"/>
    <property type="molecule type" value="Genomic_DNA"/>
</dbReference>
<feature type="compositionally biased region" description="Acidic residues" evidence="1">
    <location>
        <begin position="236"/>
        <end position="262"/>
    </location>
</feature>
<reference evidence="2" key="1">
    <citation type="journal article" date="2021" name="Proc. Natl. Acad. Sci. U.S.A.">
        <title>Three genomes in the algal genus Volvox reveal the fate of a haploid sex-determining region after a transition to homothallism.</title>
        <authorList>
            <person name="Yamamoto K."/>
            <person name="Hamaji T."/>
            <person name="Kawai-Toyooka H."/>
            <person name="Matsuzaki R."/>
            <person name="Takahashi F."/>
            <person name="Nishimura Y."/>
            <person name="Kawachi M."/>
            <person name="Noguchi H."/>
            <person name="Minakuchi Y."/>
            <person name="Umen J.G."/>
            <person name="Toyoda A."/>
            <person name="Nozaki H."/>
        </authorList>
    </citation>
    <scope>NUCLEOTIDE SEQUENCE</scope>
    <source>
        <strain evidence="2">NIES-3780</strain>
    </source>
</reference>
<dbReference type="GO" id="GO:0007166">
    <property type="term" value="P:cell surface receptor signaling pathway"/>
    <property type="evidence" value="ECO:0007669"/>
    <property type="project" value="InterPro"/>
</dbReference>
<evidence type="ECO:0000313" key="3">
    <source>
        <dbReference type="Proteomes" id="UP000747399"/>
    </source>
</evidence>
<feature type="region of interest" description="Disordered" evidence="1">
    <location>
        <begin position="129"/>
        <end position="275"/>
    </location>
</feature>
<name>A0A8J4BMF1_9CHLO</name>
<protein>
    <submittedName>
        <fullName evidence="2">Uncharacterized protein</fullName>
    </submittedName>
</protein>
<organism evidence="2 3">
    <name type="scientific">Volvox africanus</name>
    <dbReference type="NCBI Taxonomy" id="51714"/>
    <lineage>
        <taxon>Eukaryota</taxon>
        <taxon>Viridiplantae</taxon>
        <taxon>Chlorophyta</taxon>
        <taxon>core chlorophytes</taxon>
        <taxon>Chlorophyceae</taxon>
        <taxon>CS clade</taxon>
        <taxon>Chlamydomonadales</taxon>
        <taxon>Volvocaceae</taxon>
        <taxon>Volvox</taxon>
    </lineage>
</organism>
<feature type="region of interest" description="Disordered" evidence="1">
    <location>
        <begin position="43"/>
        <end position="72"/>
    </location>
</feature>
<feature type="compositionally biased region" description="Low complexity" evidence="1">
    <location>
        <begin position="170"/>
        <end position="179"/>
    </location>
</feature>
<comment type="caution">
    <text evidence="2">The sequence shown here is derived from an EMBL/GenBank/DDBJ whole genome shotgun (WGS) entry which is preliminary data.</text>
</comment>
<feature type="compositionally biased region" description="Pro residues" evidence="1">
    <location>
        <begin position="61"/>
        <end position="72"/>
    </location>
</feature>
<evidence type="ECO:0000256" key="1">
    <source>
        <dbReference type="SAM" id="MobiDB-lite"/>
    </source>
</evidence>
<gene>
    <name evidence="2" type="ORF">Vafri_16045</name>
</gene>
<proteinExistence type="predicted"/>
<accession>A0A8J4BMF1</accession>